<protein>
    <submittedName>
        <fullName evidence="10">Cytochrome P450</fullName>
    </submittedName>
</protein>
<name>A0A550C6J3_9AGAR</name>
<dbReference type="GO" id="GO:0016705">
    <property type="term" value="F:oxidoreductase activity, acting on paired donors, with incorporation or reduction of molecular oxygen"/>
    <property type="evidence" value="ECO:0007669"/>
    <property type="project" value="InterPro"/>
</dbReference>
<comment type="cofactor">
    <cofactor evidence="1 8">
        <name>heme</name>
        <dbReference type="ChEBI" id="CHEBI:30413"/>
    </cofactor>
</comment>
<accession>A0A550C6J3</accession>
<dbReference type="InterPro" id="IPR047146">
    <property type="entry name" value="Cyt_P450_E_CYP52_fungi"/>
</dbReference>
<keyword evidence="4 8" id="KW-0479">Metal-binding</keyword>
<sequence>MAIPPGLVFIVKSLPYVLYPFAVAYGAMHALAPNAPPAAVAAALLLSHPVFWIVEDAYKEWQIKRTAASMGAEVAPKFRSALPMGLSHMLSMRKHSHSGEPSTVTEKWVQQMGTNVFQANMLGDRRIVTLEPDHVKAILATKFDDFDKGPYTQDMLNSLLGTGVFNADGEMWKFHRSITRPFFSKDKIAHFDIFDRHADDLLRKVKARLAEGFPIDFQDMVARFTLDSATEFLFGYDINSSGAGLPYPDSTKERNTETFTKHPSNTFVKAFAEGQELAVSRFRSGSAWRAVEFWSDIVQPRREVVDNYVDRILADPEFQKAAQSTEPGKASESASLLHHLVTYTKDPKVLKDEIINLLVAGRDTTMGTLSFGVYKLAAYPEIAQRLRDEVLEVVGPTRRPSYEDVREMKYMRAFINEVLRLYPVVPNNSRTSNKDTTLPYKDKDRKAIFVPKGTRCSYNSYLIHRRTDLWGPDALKFDPDRFLDERNAKYLVHNPYIFIPFNAGPRICLGQQFAYNEMSFFLVRLLQNFSTFTLAGDAQPAESLRPEGAKAPENAEKETLMFTSHLTMSVKDGLWVNMTEAPAVAA</sequence>
<evidence type="ECO:0000256" key="2">
    <source>
        <dbReference type="ARBA" id="ARBA00010617"/>
    </source>
</evidence>
<evidence type="ECO:0000256" key="8">
    <source>
        <dbReference type="PIRSR" id="PIRSR602401-1"/>
    </source>
</evidence>
<dbReference type="PANTHER" id="PTHR24287">
    <property type="entry name" value="P450, PUTATIVE (EUROFUNG)-RELATED"/>
    <property type="match status" value="1"/>
</dbReference>
<dbReference type="PROSITE" id="PS00086">
    <property type="entry name" value="CYTOCHROME_P450"/>
    <property type="match status" value="1"/>
</dbReference>
<dbReference type="InterPro" id="IPR002401">
    <property type="entry name" value="Cyt_P450_E_grp-I"/>
</dbReference>
<evidence type="ECO:0000256" key="4">
    <source>
        <dbReference type="ARBA" id="ARBA00022723"/>
    </source>
</evidence>
<comment type="caution">
    <text evidence="10">The sequence shown here is derived from an EMBL/GenBank/DDBJ whole genome shotgun (WGS) entry which is preliminary data.</text>
</comment>
<evidence type="ECO:0000256" key="1">
    <source>
        <dbReference type="ARBA" id="ARBA00001971"/>
    </source>
</evidence>
<dbReference type="EMBL" id="VDMD01000022">
    <property type="protein sequence ID" value="TRM60408.1"/>
    <property type="molecule type" value="Genomic_DNA"/>
</dbReference>
<keyword evidence="5 9" id="KW-0560">Oxidoreductase</keyword>
<dbReference type="InterPro" id="IPR036396">
    <property type="entry name" value="Cyt_P450_sf"/>
</dbReference>
<dbReference type="InterPro" id="IPR001128">
    <property type="entry name" value="Cyt_P450"/>
</dbReference>
<dbReference type="OrthoDB" id="1470350at2759"/>
<dbReference type="GO" id="GO:0020037">
    <property type="term" value="F:heme binding"/>
    <property type="evidence" value="ECO:0007669"/>
    <property type="project" value="InterPro"/>
</dbReference>
<evidence type="ECO:0000313" key="10">
    <source>
        <dbReference type="EMBL" id="TRM60408.1"/>
    </source>
</evidence>
<dbReference type="PANTHER" id="PTHR24287:SF1">
    <property type="entry name" value="P450, PUTATIVE (EUROFUNG)-RELATED"/>
    <property type="match status" value="1"/>
</dbReference>
<evidence type="ECO:0000256" key="5">
    <source>
        <dbReference type="ARBA" id="ARBA00023002"/>
    </source>
</evidence>
<dbReference type="GO" id="GO:0005506">
    <property type="term" value="F:iron ion binding"/>
    <property type="evidence" value="ECO:0007669"/>
    <property type="project" value="InterPro"/>
</dbReference>
<evidence type="ECO:0000256" key="3">
    <source>
        <dbReference type="ARBA" id="ARBA00022617"/>
    </source>
</evidence>
<dbReference type="GO" id="GO:0004497">
    <property type="term" value="F:monooxygenase activity"/>
    <property type="evidence" value="ECO:0007669"/>
    <property type="project" value="UniProtKB-KW"/>
</dbReference>
<keyword evidence="11" id="KW-1185">Reference proteome</keyword>
<proteinExistence type="inferred from homology"/>
<dbReference type="PRINTS" id="PR00385">
    <property type="entry name" value="P450"/>
</dbReference>
<feature type="binding site" description="axial binding residue" evidence="8">
    <location>
        <position position="508"/>
    </location>
    <ligand>
        <name>heme</name>
        <dbReference type="ChEBI" id="CHEBI:30413"/>
    </ligand>
    <ligandPart>
        <name>Fe</name>
        <dbReference type="ChEBI" id="CHEBI:18248"/>
    </ligandPart>
</feature>
<dbReference type="Pfam" id="PF00067">
    <property type="entry name" value="p450"/>
    <property type="match status" value="1"/>
</dbReference>
<evidence type="ECO:0000256" key="6">
    <source>
        <dbReference type="ARBA" id="ARBA00023004"/>
    </source>
</evidence>
<organism evidence="10 11">
    <name type="scientific">Schizophyllum amplum</name>
    <dbReference type="NCBI Taxonomy" id="97359"/>
    <lineage>
        <taxon>Eukaryota</taxon>
        <taxon>Fungi</taxon>
        <taxon>Dikarya</taxon>
        <taxon>Basidiomycota</taxon>
        <taxon>Agaricomycotina</taxon>
        <taxon>Agaricomycetes</taxon>
        <taxon>Agaricomycetidae</taxon>
        <taxon>Agaricales</taxon>
        <taxon>Schizophyllaceae</taxon>
        <taxon>Schizophyllum</taxon>
    </lineage>
</organism>
<keyword evidence="3 8" id="KW-0349">Heme</keyword>
<dbReference type="STRING" id="97359.A0A550C6J3"/>
<dbReference type="InterPro" id="IPR017972">
    <property type="entry name" value="Cyt_P450_CS"/>
</dbReference>
<dbReference type="Proteomes" id="UP000320762">
    <property type="component" value="Unassembled WGS sequence"/>
</dbReference>
<gene>
    <name evidence="10" type="ORF">BD626DRAFT_505286</name>
</gene>
<dbReference type="PRINTS" id="PR00463">
    <property type="entry name" value="EP450I"/>
</dbReference>
<dbReference type="Gene3D" id="1.10.630.10">
    <property type="entry name" value="Cytochrome P450"/>
    <property type="match status" value="1"/>
</dbReference>
<comment type="similarity">
    <text evidence="2 9">Belongs to the cytochrome P450 family.</text>
</comment>
<keyword evidence="6 8" id="KW-0408">Iron</keyword>
<evidence type="ECO:0000256" key="9">
    <source>
        <dbReference type="RuleBase" id="RU000461"/>
    </source>
</evidence>
<evidence type="ECO:0000256" key="7">
    <source>
        <dbReference type="ARBA" id="ARBA00023033"/>
    </source>
</evidence>
<reference evidence="10 11" key="1">
    <citation type="journal article" date="2019" name="New Phytol.">
        <title>Comparative genomics reveals unique wood-decay strategies and fruiting body development in the Schizophyllaceae.</title>
        <authorList>
            <person name="Almasi E."/>
            <person name="Sahu N."/>
            <person name="Krizsan K."/>
            <person name="Balint B."/>
            <person name="Kovacs G.M."/>
            <person name="Kiss B."/>
            <person name="Cseklye J."/>
            <person name="Drula E."/>
            <person name="Henrissat B."/>
            <person name="Nagy I."/>
            <person name="Chovatia M."/>
            <person name="Adam C."/>
            <person name="LaButti K."/>
            <person name="Lipzen A."/>
            <person name="Riley R."/>
            <person name="Grigoriev I.V."/>
            <person name="Nagy L.G."/>
        </authorList>
    </citation>
    <scope>NUCLEOTIDE SEQUENCE [LARGE SCALE GENOMIC DNA]</scope>
    <source>
        <strain evidence="10 11">NL-1724</strain>
    </source>
</reference>
<dbReference type="CDD" id="cd11063">
    <property type="entry name" value="CYP52"/>
    <property type="match status" value="1"/>
</dbReference>
<dbReference type="SUPFAM" id="SSF48264">
    <property type="entry name" value="Cytochrome P450"/>
    <property type="match status" value="1"/>
</dbReference>
<evidence type="ECO:0000313" key="11">
    <source>
        <dbReference type="Proteomes" id="UP000320762"/>
    </source>
</evidence>
<dbReference type="AlphaFoldDB" id="A0A550C6J3"/>
<keyword evidence="7 9" id="KW-0503">Monooxygenase</keyword>